<dbReference type="Gene3D" id="2.30.180.10">
    <property type="entry name" value="FAS1 domain"/>
    <property type="match status" value="4"/>
</dbReference>
<dbReference type="SMART" id="SM00554">
    <property type="entry name" value="FAS1"/>
    <property type="match status" value="3"/>
</dbReference>
<dbReference type="Pfam" id="PF02469">
    <property type="entry name" value="Fasciclin"/>
    <property type="match status" value="4"/>
</dbReference>
<feature type="domain" description="FAS1" evidence="2">
    <location>
        <begin position="95"/>
        <end position="167"/>
    </location>
</feature>
<name>A0ABQ9DHU3_9PASS</name>
<comment type="caution">
    <text evidence="3">The sequence shown here is derived from an EMBL/GenBank/DDBJ whole genome shotgun (WGS) entry which is preliminary data.</text>
</comment>
<evidence type="ECO:0000256" key="1">
    <source>
        <dbReference type="SAM" id="SignalP"/>
    </source>
</evidence>
<feature type="domain" description="FAS1" evidence="2">
    <location>
        <begin position="444"/>
        <end position="598"/>
    </location>
</feature>
<dbReference type="InterPro" id="IPR000782">
    <property type="entry name" value="FAS1_domain"/>
</dbReference>
<sequence>MARVVPLLLLALGLANAAKSPYQQVLQHSRLRGRQHGPNVCAVQKLIGTNRKYFTNCKQWYQRKICGKSTSEPRELSRLDLVSRVKKRQIGALPLSNIYETLGVVGSATTQLYSDRSNLRPEIEGPGSFTIFAPSNEAWASLSAETLDSLVSNVNIELLNALRYHMVDKRVLTDDLKHGTTLNSMYQSLPIQIHHYPNGAAVAASDLNSLLESEGQYTLLAPTNEAFKKIPQETLNRILGDPEALRDLLNHHILKSAMCAEAIIAGLTMETLEGTTLDVGCSGEELTLNGKPIIANKDILATNGVVHFVNELLIPDSAKTLFELAQESEVSKSTDLFRQAGLSSHLTGSEQVTLLAPVNEVFKDGLPVIDSNMRNLLLNHIVKDQLSSKYLYHGQKLQTLGDKELRVFVYRNNLCIENACIAAHDKRGRFGTLFSVDKMLTPPTGSVMDVLKADHRFSTLVAAIQSAGLTENLNRPGTLTVFAPTNEAFRAMPQGELNKLMAYGMEMLLALGGQGEKGKKESQKQMEGQVANSNTRAVATSLPQTQLFPCHFWPEPGCSPDPGHMGQQLLCSIPEEIHGGQEEGVGRTVDAEHLHLLD</sequence>
<feature type="domain" description="FAS1" evidence="2">
    <location>
        <begin position="317"/>
        <end position="440"/>
    </location>
</feature>
<feature type="domain" description="FAS1" evidence="2">
    <location>
        <begin position="169"/>
        <end position="313"/>
    </location>
</feature>
<dbReference type="PANTHER" id="PTHR10900">
    <property type="entry name" value="PERIOSTIN-RELATED"/>
    <property type="match status" value="1"/>
</dbReference>
<evidence type="ECO:0000313" key="4">
    <source>
        <dbReference type="Proteomes" id="UP001145742"/>
    </source>
</evidence>
<dbReference type="PROSITE" id="PS50213">
    <property type="entry name" value="FAS1"/>
    <property type="match status" value="4"/>
</dbReference>
<protein>
    <recommendedName>
        <fullName evidence="2">FAS1 domain-containing protein</fullName>
    </recommendedName>
</protein>
<organism evidence="3 4">
    <name type="scientific">Willisornis vidua</name>
    <name type="common">Xingu scale-backed antbird</name>
    <dbReference type="NCBI Taxonomy" id="1566151"/>
    <lineage>
        <taxon>Eukaryota</taxon>
        <taxon>Metazoa</taxon>
        <taxon>Chordata</taxon>
        <taxon>Craniata</taxon>
        <taxon>Vertebrata</taxon>
        <taxon>Euteleostomi</taxon>
        <taxon>Archelosauria</taxon>
        <taxon>Archosauria</taxon>
        <taxon>Dinosauria</taxon>
        <taxon>Saurischia</taxon>
        <taxon>Theropoda</taxon>
        <taxon>Coelurosauria</taxon>
        <taxon>Aves</taxon>
        <taxon>Neognathae</taxon>
        <taxon>Neoaves</taxon>
        <taxon>Telluraves</taxon>
        <taxon>Australaves</taxon>
        <taxon>Passeriformes</taxon>
        <taxon>Thamnophilidae</taxon>
        <taxon>Willisornis</taxon>
    </lineage>
</organism>
<dbReference type="PANTHER" id="PTHR10900:SF82">
    <property type="entry name" value="TRANSFORMING GROWTH FACTOR-BETA-INDUCED PROTEIN IG-H3"/>
    <property type="match status" value="1"/>
</dbReference>
<dbReference type="SUPFAM" id="SSF82153">
    <property type="entry name" value="FAS1 domain"/>
    <property type="match status" value="4"/>
</dbReference>
<feature type="chain" id="PRO_5046930632" description="FAS1 domain-containing protein" evidence="1">
    <location>
        <begin position="18"/>
        <end position="598"/>
    </location>
</feature>
<keyword evidence="1" id="KW-0732">Signal</keyword>
<feature type="signal peptide" evidence="1">
    <location>
        <begin position="1"/>
        <end position="17"/>
    </location>
</feature>
<evidence type="ECO:0000259" key="2">
    <source>
        <dbReference type="PROSITE" id="PS50213"/>
    </source>
</evidence>
<dbReference type="Proteomes" id="UP001145742">
    <property type="component" value="Unassembled WGS sequence"/>
</dbReference>
<dbReference type="InterPro" id="IPR050904">
    <property type="entry name" value="Adhesion/Biosynth-related"/>
</dbReference>
<gene>
    <name evidence="3" type="ORF">WISP_39903</name>
</gene>
<keyword evidence="4" id="KW-1185">Reference proteome</keyword>
<dbReference type="EMBL" id="WHWB01033104">
    <property type="protein sequence ID" value="KAJ7421966.1"/>
    <property type="molecule type" value="Genomic_DNA"/>
</dbReference>
<dbReference type="InterPro" id="IPR036378">
    <property type="entry name" value="FAS1_dom_sf"/>
</dbReference>
<evidence type="ECO:0000313" key="3">
    <source>
        <dbReference type="EMBL" id="KAJ7421966.1"/>
    </source>
</evidence>
<reference evidence="3" key="1">
    <citation type="submission" date="2019-10" db="EMBL/GenBank/DDBJ databases">
        <authorList>
            <person name="Soares A.E.R."/>
            <person name="Aleixo A."/>
            <person name="Schneider P."/>
            <person name="Miyaki C.Y."/>
            <person name="Schneider M.P."/>
            <person name="Mello C."/>
            <person name="Vasconcelos A.T.R."/>
        </authorList>
    </citation>
    <scope>NUCLEOTIDE SEQUENCE</scope>
    <source>
        <tissue evidence="3">Muscle</tissue>
    </source>
</reference>
<accession>A0ABQ9DHU3</accession>
<proteinExistence type="predicted"/>